<proteinExistence type="predicted"/>
<accession>A0A3B0VG68</accession>
<dbReference type="PANTHER" id="PTHR40588:SF1">
    <property type="entry name" value="MRNA INTERFERASE TOXIN YAFQ"/>
    <property type="match status" value="1"/>
</dbReference>
<dbReference type="InterPro" id="IPR035093">
    <property type="entry name" value="RelE/ParE_toxin_dom_sf"/>
</dbReference>
<dbReference type="Gene3D" id="3.30.2310.20">
    <property type="entry name" value="RelE-like"/>
    <property type="match status" value="1"/>
</dbReference>
<dbReference type="NCBIfam" id="TIGR02385">
    <property type="entry name" value="RelE_StbE"/>
    <property type="match status" value="1"/>
</dbReference>
<dbReference type="SUPFAM" id="SSF143011">
    <property type="entry name" value="RelE-like"/>
    <property type="match status" value="1"/>
</dbReference>
<protein>
    <submittedName>
        <fullName evidence="2">mRNA interferase YafQ</fullName>
    </submittedName>
</protein>
<dbReference type="FunFam" id="3.30.2310.20:FF:000003">
    <property type="entry name" value="Type II toxin-antitoxin system YafQ family toxin"/>
    <property type="match status" value="1"/>
</dbReference>
<dbReference type="InterPro" id="IPR007712">
    <property type="entry name" value="RelE/ParE_toxin"/>
</dbReference>
<organism evidence="2">
    <name type="scientific">hydrothermal vent metagenome</name>
    <dbReference type="NCBI Taxonomy" id="652676"/>
    <lineage>
        <taxon>unclassified sequences</taxon>
        <taxon>metagenomes</taxon>
        <taxon>ecological metagenomes</taxon>
    </lineage>
</organism>
<reference evidence="2" key="1">
    <citation type="submission" date="2018-06" db="EMBL/GenBank/DDBJ databases">
        <authorList>
            <person name="Zhirakovskaya E."/>
        </authorList>
    </citation>
    <scope>NUCLEOTIDE SEQUENCE</scope>
</reference>
<keyword evidence="1" id="KW-1277">Toxin-antitoxin system</keyword>
<dbReference type="PANTHER" id="PTHR40588">
    <property type="entry name" value="MRNA INTERFERASE TOXIN YAFQ"/>
    <property type="match status" value="1"/>
</dbReference>
<dbReference type="PIRSF" id="PIRSF006156">
    <property type="entry name" value="YafQ"/>
    <property type="match status" value="1"/>
</dbReference>
<dbReference type="EMBL" id="UOEU01000930">
    <property type="protein sequence ID" value="VAW42535.1"/>
    <property type="molecule type" value="Genomic_DNA"/>
</dbReference>
<name>A0A3B0VG68_9ZZZZ</name>
<dbReference type="GO" id="GO:0004521">
    <property type="term" value="F:RNA endonuclease activity"/>
    <property type="evidence" value="ECO:0007669"/>
    <property type="project" value="TreeGrafter"/>
</dbReference>
<evidence type="ECO:0000256" key="1">
    <source>
        <dbReference type="ARBA" id="ARBA00022649"/>
    </source>
</evidence>
<dbReference type="GO" id="GO:0006402">
    <property type="term" value="P:mRNA catabolic process"/>
    <property type="evidence" value="ECO:0007669"/>
    <property type="project" value="TreeGrafter"/>
</dbReference>
<evidence type="ECO:0000313" key="2">
    <source>
        <dbReference type="EMBL" id="VAW42535.1"/>
    </source>
</evidence>
<sequence>MRTVRYSSRFKKDLKRVKRRGADVNILQIVIKKLAHDEVLDAKYSDHALIGNYAGTRECHLKPDWLLIYRLVNDQLILVRTGSHADLF</sequence>
<gene>
    <name evidence="2" type="ORF">MNBD_CHLOROFLEXI01-1466</name>
</gene>
<dbReference type="GO" id="GO:0006415">
    <property type="term" value="P:translational termination"/>
    <property type="evidence" value="ECO:0007669"/>
    <property type="project" value="TreeGrafter"/>
</dbReference>
<dbReference type="InterPro" id="IPR004386">
    <property type="entry name" value="Toxin_YafQ-like"/>
</dbReference>
<dbReference type="AlphaFoldDB" id="A0A3B0VG68"/>
<dbReference type="Pfam" id="PF15738">
    <property type="entry name" value="YafQ_toxin"/>
    <property type="match status" value="1"/>
</dbReference>